<reference evidence="2 3" key="1">
    <citation type="submission" date="2019-07" db="EMBL/GenBank/DDBJ databases">
        <title>The First High-Quality Draft Genome Sequence of the Causal Agent of the Current Panama Disease Epidemic.</title>
        <authorList>
            <person name="Warmington R.J."/>
            <person name="Kay W."/>
            <person name="Jeffries A."/>
            <person name="Bebber D."/>
            <person name="Moore K."/>
            <person name="Studholme D.J."/>
        </authorList>
    </citation>
    <scope>NUCLEOTIDE SEQUENCE [LARGE SCALE GENOMIC DNA]</scope>
    <source>
        <strain evidence="2 3">TR4</strain>
    </source>
</reference>
<comment type="caution">
    <text evidence="2">The sequence shown here is derived from an EMBL/GenBank/DDBJ whole genome shotgun (WGS) entry which is preliminary data.</text>
</comment>
<protein>
    <submittedName>
        <fullName evidence="2">Uncharacterized protein</fullName>
    </submittedName>
</protein>
<gene>
    <name evidence="2" type="ORF">FocTR4_00017140</name>
</gene>
<dbReference type="AlphaFoldDB" id="A0A5C6SJC0"/>
<name>A0A5C6SJC0_FUSOC</name>
<evidence type="ECO:0000256" key="1">
    <source>
        <dbReference type="SAM" id="MobiDB-lite"/>
    </source>
</evidence>
<feature type="region of interest" description="Disordered" evidence="1">
    <location>
        <begin position="37"/>
        <end position="75"/>
    </location>
</feature>
<evidence type="ECO:0000313" key="2">
    <source>
        <dbReference type="EMBL" id="TXB97988.1"/>
    </source>
</evidence>
<sequence>MGHQEITYRLDYTSSHSQAVLPEVNCRSLPPAVINRQRSMAPSGNGCQGQGADEMSASWQTDENDNHSSSHRDIRSAPNMAETKVFRCIVAHTLPKYCDERFDSIKKHNDHIRHDHSSVFWCIPCRYKFSIAISEEDLELKKTEHSQQCTKQPARIDLERWDEYFILKDSIYMLVTSSQWIYTIVPDELDKNGGKESLSHNQWRRILETVFPSNTAFDVYSSRHSGKPELDLPPMLPPRAVGMPPEDTKLPRFSSLCRTFDTAPSPSTGQI</sequence>
<dbReference type="EMBL" id="VMNF01000013">
    <property type="protein sequence ID" value="TXB97988.1"/>
    <property type="molecule type" value="Genomic_DNA"/>
</dbReference>
<proteinExistence type="predicted"/>
<accession>A0A5C6SJC0</accession>
<dbReference type="Proteomes" id="UP000321331">
    <property type="component" value="Unassembled WGS sequence"/>
</dbReference>
<evidence type="ECO:0000313" key="3">
    <source>
        <dbReference type="Proteomes" id="UP000321331"/>
    </source>
</evidence>
<feature type="compositionally biased region" description="Basic and acidic residues" evidence="1">
    <location>
        <begin position="64"/>
        <end position="75"/>
    </location>
</feature>
<organism evidence="2 3">
    <name type="scientific">Fusarium oxysporum f. sp. cubense</name>
    <dbReference type="NCBI Taxonomy" id="61366"/>
    <lineage>
        <taxon>Eukaryota</taxon>
        <taxon>Fungi</taxon>
        <taxon>Dikarya</taxon>
        <taxon>Ascomycota</taxon>
        <taxon>Pezizomycotina</taxon>
        <taxon>Sordariomycetes</taxon>
        <taxon>Hypocreomycetidae</taxon>
        <taxon>Hypocreales</taxon>
        <taxon>Nectriaceae</taxon>
        <taxon>Fusarium</taxon>
        <taxon>Fusarium oxysporum species complex</taxon>
    </lineage>
</organism>